<proteinExistence type="predicted"/>
<protein>
    <submittedName>
        <fullName evidence="1">Uncharacterized protein</fullName>
    </submittedName>
</protein>
<reference evidence="1" key="1">
    <citation type="submission" date="2020-07" db="EMBL/GenBank/DDBJ databases">
        <title>Dissolved microcystin release linked to lysis of a Microcystis spp. bloom in Lake Erie (USA) attributed to a novel cyanophage.</title>
        <authorList>
            <person name="McKindles K.M."/>
            <person name="Manes M.A."/>
            <person name="DeMarco J.R."/>
            <person name="McClure A."/>
            <person name="McKay R.M."/>
            <person name="Davis T.W."/>
            <person name="Bullerjahn G.S."/>
        </authorList>
    </citation>
    <scope>NUCLEOTIDE SEQUENCE</scope>
</reference>
<name>A0A7G9A4N4_9VIRU</name>
<accession>A0A7G9A4N4</accession>
<dbReference type="EMBL" id="MT840189">
    <property type="protein sequence ID" value="QNL31707.1"/>
    <property type="molecule type" value="Genomic_DNA"/>
</dbReference>
<evidence type="ECO:0000313" key="1">
    <source>
        <dbReference type="EMBL" id="QNL31707.1"/>
    </source>
</evidence>
<sequence>MTRRTRDLICRDAGGNWISRYSEPLSQKTIGVKLFESDQSILEKMSQEIDATPTEIVREIVRLWLADGKTDALKILNKALPPKPL</sequence>
<organism evidence="1">
    <name type="scientific">Bacteriophage sp</name>
    <dbReference type="NCBI Taxonomy" id="38018"/>
    <lineage>
        <taxon>Viruses</taxon>
    </lineage>
</organism>